<organism evidence="1">
    <name type="scientific">Fibrocapsa japonica</name>
    <dbReference type="NCBI Taxonomy" id="94617"/>
    <lineage>
        <taxon>Eukaryota</taxon>
        <taxon>Sar</taxon>
        <taxon>Stramenopiles</taxon>
        <taxon>Ochrophyta</taxon>
        <taxon>Raphidophyceae</taxon>
        <taxon>Chattonellales</taxon>
        <taxon>Chattonellaceae</taxon>
        <taxon>Fibrocapsa</taxon>
    </lineage>
</organism>
<protein>
    <submittedName>
        <fullName evidence="1">Uncharacterized protein</fullName>
    </submittedName>
</protein>
<sequence length="131" mass="13404">MSWLYDSVCTAAGAVANTATNVAMAPVNVAQGAYNGDMNQVCDGIGGAVTGVTCVMTGGTATATFLATTAAMEVAIKTAINKAEQAGADGDTLRSLYTLLTDLQAVKNKCRIDKLPEIIAEARKLGITGSW</sequence>
<accession>A0A7S2UZY0</accession>
<dbReference type="EMBL" id="HBHR01013542">
    <property type="protein sequence ID" value="CAD9864834.1"/>
    <property type="molecule type" value="Transcribed_RNA"/>
</dbReference>
<gene>
    <name evidence="1" type="ORF">FJAP1339_LOCUS6680</name>
</gene>
<dbReference type="AlphaFoldDB" id="A0A7S2UZY0"/>
<evidence type="ECO:0000313" key="1">
    <source>
        <dbReference type="EMBL" id="CAD9864834.1"/>
    </source>
</evidence>
<reference evidence="1" key="1">
    <citation type="submission" date="2021-01" db="EMBL/GenBank/DDBJ databases">
        <authorList>
            <person name="Corre E."/>
            <person name="Pelletier E."/>
            <person name="Niang G."/>
            <person name="Scheremetjew M."/>
            <person name="Finn R."/>
            <person name="Kale V."/>
            <person name="Holt S."/>
            <person name="Cochrane G."/>
            <person name="Meng A."/>
            <person name="Brown T."/>
            <person name="Cohen L."/>
        </authorList>
    </citation>
    <scope>NUCLEOTIDE SEQUENCE</scope>
    <source>
        <strain evidence="1">CCMP1661</strain>
    </source>
</reference>
<name>A0A7S2UZY0_9STRA</name>
<proteinExistence type="predicted"/>